<dbReference type="InParanoid" id="A0A5C3PHJ9"/>
<name>A0A5C3PHJ9_9APHY</name>
<feature type="compositionally biased region" description="Polar residues" evidence="1">
    <location>
        <begin position="289"/>
        <end position="300"/>
    </location>
</feature>
<feature type="compositionally biased region" description="Acidic residues" evidence="1">
    <location>
        <begin position="131"/>
        <end position="153"/>
    </location>
</feature>
<dbReference type="AlphaFoldDB" id="A0A5C3PHJ9"/>
<dbReference type="Proteomes" id="UP000308197">
    <property type="component" value="Unassembled WGS sequence"/>
</dbReference>
<feature type="region of interest" description="Disordered" evidence="1">
    <location>
        <begin position="1"/>
        <end position="39"/>
    </location>
</feature>
<proteinExistence type="predicted"/>
<feature type="region of interest" description="Disordered" evidence="1">
    <location>
        <begin position="101"/>
        <end position="205"/>
    </location>
</feature>
<feature type="compositionally biased region" description="Basic residues" evidence="1">
    <location>
        <begin position="158"/>
        <end position="178"/>
    </location>
</feature>
<feature type="region of interest" description="Disordered" evidence="1">
    <location>
        <begin position="285"/>
        <end position="325"/>
    </location>
</feature>
<accession>A0A5C3PHJ9</accession>
<feature type="compositionally biased region" description="Basic and acidic residues" evidence="1">
    <location>
        <begin position="314"/>
        <end position="325"/>
    </location>
</feature>
<evidence type="ECO:0000256" key="1">
    <source>
        <dbReference type="SAM" id="MobiDB-lite"/>
    </source>
</evidence>
<feature type="compositionally biased region" description="Polar residues" evidence="1">
    <location>
        <begin position="246"/>
        <end position="257"/>
    </location>
</feature>
<organism evidence="2 3">
    <name type="scientific">Polyporus arcularius HHB13444</name>
    <dbReference type="NCBI Taxonomy" id="1314778"/>
    <lineage>
        <taxon>Eukaryota</taxon>
        <taxon>Fungi</taxon>
        <taxon>Dikarya</taxon>
        <taxon>Basidiomycota</taxon>
        <taxon>Agaricomycotina</taxon>
        <taxon>Agaricomycetes</taxon>
        <taxon>Polyporales</taxon>
        <taxon>Polyporaceae</taxon>
        <taxon>Polyporus</taxon>
    </lineage>
</organism>
<feature type="region of interest" description="Disordered" evidence="1">
    <location>
        <begin position="641"/>
        <end position="672"/>
    </location>
</feature>
<protein>
    <submittedName>
        <fullName evidence="2">Uncharacterized protein</fullName>
    </submittedName>
</protein>
<dbReference type="EMBL" id="ML211100">
    <property type="protein sequence ID" value="TFK88771.1"/>
    <property type="molecule type" value="Genomic_DNA"/>
</dbReference>
<feature type="region of interest" description="Disordered" evidence="1">
    <location>
        <begin position="221"/>
        <end position="273"/>
    </location>
</feature>
<keyword evidence="3" id="KW-1185">Reference proteome</keyword>
<gene>
    <name evidence="2" type="ORF">K466DRAFT_564568</name>
</gene>
<sequence length="672" mass="74508">MSEEASLGDALPNDASRRYNTRAGTRVRRPGAHPGLHWEADLREKQAAEADKAHKKAQEDLLKKVKARDVEIEASGVARIAELELARELEDLQDERDLEARTAHGYWNAPKAGTQTHVAPRESSEPSGSEFQEENEGVRSDEEDDEAEEEEEVAVQGKGKKAIRKTNAQRRGDKRVKIRDKIDAARPAKTARLPKHSPAINASPNVFNPVYRQQLLGRTMHQSLSPAIMTPPSVGRIRPEPPRPMSVSSRPDSNTPMSRPGSPAEPETPTQRSAAFDMVRFDHLRIRDTSSPTPSGSRRASVTPARRRLQSLPAHEDKEDSASRYADTREWDLGGFRDEDAAATRESIIGRKRGRPAQTLAVINLEPDPASGKPKTKRRTADVMPSSKSLSAANLPPAIYVFYDSKLLPTCYEIYGGFKDSWTIEPKTPNDPTKPKPPGLVDILTLLINEFSVDGGNHVVEDTDLVFKVTRQRLINWRDGFLNRALTVVKEGYKTFLAQHKAATKRNATIAEVVTWADDALDRAGGEAWWEHPMTARCDNPQGMFKSVYMLRTFGPHLGVINDSCLEEAKPQFGALAMAAAAVEVAFKCFRSGTFAAPEGNFEKIDGADLSCKWASGGVIKLYNKQSRWDSMMDAAQALANARGRKRTRTQNFVDQHDRDMDPDSSSPARPE</sequence>
<evidence type="ECO:0000313" key="2">
    <source>
        <dbReference type="EMBL" id="TFK88771.1"/>
    </source>
</evidence>
<feature type="region of interest" description="Disordered" evidence="1">
    <location>
        <begin position="366"/>
        <end position="385"/>
    </location>
</feature>
<evidence type="ECO:0000313" key="3">
    <source>
        <dbReference type="Proteomes" id="UP000308197"/>
    </source>
</evidence>
<reference evidence="2 3" key="1">
    <citation type="journal article" date="2019" name="Nat. Ecol. Evol.">
        <title>Megaphylogeny resolves global patterns of mushroom evolution.</title>
        <authorList>
            <person name="Varga T."/>
            <person name="Krizsan K."/>
            <person name="Foldi C."/>
            <person name="Dima B."/>
            <person name="Sanchez-Garcia M."/>
            <person name="Sanchez-Ramirez S."/>
            <person name="Szollosi G.J."/>
            <person name="Szarkandi J.G."/>
            <person name="Papp V."/>
            <person name="Albert L."/>
            <person name="Andreopoulos W."/>
            <person name="Angelini C."/>
            <person name="Antonin V."/>
            <person name="Barry K.W."/>
            <person name="Bougher N.L."/>
            <person name="Buchanan P."/>
            <person name="Buyck B."/>
            <person name="Bense V."/>
            <person name="Catcheside P."/>
            <person name="Chovatia M."/>
            <person name="Cooper J."/>
            <person name="Damon W."/>
            <person name="Desjardin D."/>
            <person name="Finy P."/>
            <person name="Geml J."/>
            <person name="Haridas S."/>
            <person name="Hughes K."/>
            <person name="Justo A."/>
            <person name="Karasinski D."/>
            <person name="Kautmanova I."/>
            <person name="Kiss B."/>
            <person name="Kocsube S."/>
            <person name="Kotiranta H."/>
            <person name="LaButti K.M."/>
            <person name="Lechner B.E."/>
            <person name="Liimatainen K."/>
            <person name="Lipzen A."/>
            <person name="Lukacs Z."/>
            <person name="Mihaltcheva S."/>
            <person name="Morgado L.N."/>
            <person name="Niskanen T."/>
            <person name="Noordeloos M.E."/>
            <person name="Ohm R.A."/>
            <person name="Ortiz-Santana B."/>
            <person name="Ovrebo C."/>
            <person name="Racz N."/>
            <person name="Riley R."/>
            <person name="Savchenko A."/>
            <person name="Shiryaev A."/>
            <person name="Soop K."/>
            <person name="Spirin V."/>
            <person name="Szebenyi C."/>
            <person name="Tomsovsky M."/>
            <person name="Tulloss R.E."/>
            <person name="Uehling J."/>
            <person name="Grigoriev I.V."/>
            <person name="Vagvolgyi C."/>
            <person name="Papp T."/>
            <person name="Martin F.M."/>
            <person name="Miettinen O."/>
            <person name="Hibbett D.S."/>
            <person name="Nagy L.G."/>
        </authorList>
    </citation>
    <scope>NUCLEOTIDE SEQUENCE [LARGE SCALE GENOMIC DNA]</scope>
    <source>
        <strain evidence="2 3">HHB13444</strain>
    </source>
</reference>